<evidence type="ECO:0000313" key="8">
    <source>
        <dbReference type="EMBL" id="KAF0372993.1"/>
    </source>
</evidence>
<evidence type="ECO:0000256" key="4">
    <source>
        <dbReference type="ARBA" id="ARBA00023014"/>
    </source>
</evidence>
<dbReference type="SUPFAM" id="SSF52833">
    <property type="entry name" value="Thioredoxin-like"/>
    <property type="match status" value="1"/>
</dbReference>
<dbReference type="InterPro" id="IPR002109">
    <property type="entry name" value="Glutaredoxin"/>
</dbReference>
<evidence type="ECO:0000259" key="7">
    <source>
        <dbReference type="Pfam" id="PF00462"/>
    </source>
</evidence>
<comment type="caution">
    <text evidence="8">The sequence shown here is derived from an EMBL/GenBank/DDBJ whole genome shotgun (WGS) entry which is preliminary data.</text>
</comment>
<evidence type="ECO:0000256" key="5">
    <source>
        <dbReference type="ARBA" id="ARBA00023284"/>
    </source>
</evidence>
<dbReference type="PROSITE" id="PS51354">
    <property type="entry name" value="GLUTAREDOXIN_2"/>
    <property type="match status" value="1"/>
</dbReference>
<evidence type="ECO:0000256" key="1">
    <source>
        <dbReference type="ARBA" id="ARBA00022714"/>
    </source>
</evidence>
<dbReference type="AlphaFoldDB" id="A0A8H3ZZ57"/>
<evidence type="ECO:0000256" key="6">
    <source>
        <dbReference type="ARBA" id="ARBA00067618"/>
    </source>
</evidence>
<keyword evidence="4" id="KW-0411">Iron-sulfur</keyword>
<dbReference type="Proteomes" id="UP000439903">
    <property type="component" value="Unassembled WGS sequence"/>
</dbReference>
<keyword evidence="2" id="KW-0479">Metal-binding</keyword>
<dbReference type="GO" id="GO:0046872">
    <property type="term" value="F:metal ion binding"/>
    <property type="evidence" value="ECO:0007669"/>
    <property type="project" value="UniProtKB-KW"/>
</dbReference>
<gene>
    <name evidence="8" type="ORF">F8M41_013088</name>
</gene>
<dbReference type="InterPro" id="IPR036249">
    <property type="entry name" value="Thioredoxin-like_sf"/>
</dbReference>
<evidence type="ECO:0000256" key="2">
    <source>
        <dbReference type="ARBA" id="ARBA00022723"/>
    </source>
</evidence>
<keyword evidence="5" id="KW-0676">Redox-active center</keyword>
<dbReference type="NCBIfam" id="TIGR00365">
    <property type="entry name" value="Grx4 family monothiol glutaredoxin"/>
    <property type="match status" value="1"/>
</dbReference>
<dbReference type="Pfam" id="PF00462">
    <property type="entry name" value="Glutaredoxin"/>
    <property type="match status" value="1"/>
</dbReference>
<sequence length="196" mass="22301">MSSFTRPFSQYCLLLTIPFSRGLAFRQGPRLTLGVSSFTRGFVFRRGFTISSRGFVFRRLPKMVSPNNFSRSLSNALKQTLDESVQKNDVVLFMKGTPDSPQCGFSRAVVQILNTQGVDFKRIKTFNVLEDQELREGIKEYSKWPTVPQVYIKGEFIGGCDIMLNMHQSGELEDLLVKESLINIEDSPIDSQEQKQ</sequence>
<proteinExistence type="predicted"/>
<protein>
    <recommendedName>
        <fullName evidence="6">Monothiol glutaredoxin-5, mitochondrial</fullName>
    </recommendedName>
</protein>
<name>A0A8H3ZZ57_GIGMA</name>
<feature type="domain" description="Glutaredoxin" evidence="7">
    <location>
        <begin position="90"/>
        <end position="157"/>
    </location>
</feature>
<dbReference type="PANTHER" id="PTHR10293">
    <property type="entry name" value="GLUTAREDOXIN FAMILY MEMBER"/>
    <property type="match status" value="1"/>
</dbReference>
<reference evidence="8 9" key="1">
    <citation type="journal article" date="2019" name="Environ. Microbiol.">
        <title>At the nexus of three kingdoms: the genome of the mycorrhizal fungus Gigaspora margarita provides insights into plant, endobacterial and fungal interactions.</title>
        <authorList>
            <person name="Venice F."/>
            <person name="Ghignone S."/>
            <person name="Salvioli di Fossalunga A."/>
            <person name="Amselem J."/>
            <person name="Novero M."/>
            <person name="Xianan X."/>
            <person name="Sedzielewska Toro K."/>
            <person name="Morin E."/>
            <person name="Lipzen A."/>
            <person name="Grigoriev I.V."/>
            <person name="Henrissat B."/>
            <person name="Martin F.M."/>
            <person name="Bonfante P."/>
        </authorList>
    </citation>
    <scope>NUCLEOTIDE SEQUENCE [LARGE SCALE GENOMIC DNA]</scope>
    <source>
        <strain evidence="8 9">BEG34</strain>
    </source>
</reference>
<dbReference type="EMBL" id="WTPW01002655">
    <property type="protein sequence ID" value="KAF0372993.1"/>
    <property type="molecule type" value="Genomic_DNA"/>
</dbReference>
<evidence type="ECO:0000256" key="3">
    <source>
        <dbReference type="ARBA" id="ARBA00023004"/>
    </source>
</evidence>
<accession>A0A8H3ZZ57</accession>
<evidence type="ECO:0000313" key="9">
    <source>
        <dbReference type="Proteomes" id="UP000439903"/>
    </source>
</evidence>
<dbReference type="InterPro" id="IPR004480">
    <property type="entry name" value="Monothiol_GRX-rel"/>
</dbReference>
<dbReference type="CDD" id="cd03028">
    <property type="entry name" value="GRX_PICOT_like"/>
    <property type="match status" value="1"/>
</dbReference>
<dbReference type="InterPro" id="IPR033658">
    <property type="entry name" value="GRX_PICOT-like"/>
</dbReference>
<keyword evidence="9" id="KW-1185">Reference proteome</keyword>
<dbReference type="FunFam" id="3.40.30.10:FF:000005">
    <property type="entry name" value="Glutaredoxin 5"/>
    <property type="match status" value="1"/>
</dbReference>
<dbReference type="Gene3D" id="3.40.30.10">
    <property type="entry name" value="Glutaredoxin"/>
    <property type="match status" value="1"/>
</dbReference>
<dbReference type="PANTHER" id="PTHR10293:SF16">
    <property type="entry name" value="GLUTAREDOXIN-RELATED PROTEIN 5, MITOCHONDRIAL"/>
    <property type="match status" value="1"/>
</dbReference>
<dbReference type="GO" id="GO:0044571">
    <property type="term" value="P:[2Fe-2S] cluster assembly"/>
    <property type="evidence" value="ECO:0007669"/>
    <property type="project" value="UniProtKB-ARBA"/>
</dbReference>
<dbReference type="GO" id="GO:0005759">
    <property type="term" value="C:mitochondrial matrix"/>
    <property type="evidence" value="ECO:0007669"/>
    <property type="project" value="TreeGrafter"/>
</dbReference>
<organism evidence="8 9">
    <name type="scientific">Gigaspora margarita</name>
    <dbReference type="NCBI Taxonomy" id="4874"/>
    <lineage>
        <taxon>Eukaryota</taxon>
        <taxon>Fungi</taxon>
        <taxon>Fungi incertae sedis</taxon>
        <taxon>Mucoromycota</taxon>
        <taxon>Glomeromycotina</taxon>
        <taxon>Glomeromycetes</taxon>
        <taxon>Diversisporales</taxon>
        <taxon>Gigasporaceae</taxon>
        <taxon>Gigaspora</taxon>
    </lineage>
</organism>
<keyword evidence="1" id="KW-0001">2Fe-2S</keyword>
<keyword evidence="3" id="KW-0408">Iron</keyword>
<dbReference type="OrthoDB" id="415696at2759"/>
<dbReference type="GO" id="GO:0051537">
    <property type="term" value="F:2 iron, 2 sulfur cluster binding"/>
    <property type="evidence" value="ECO:0007669"/>
    <property type="project" value="UniProtKB-KW"/>
</dbReference>
<dbReference type="GO" id="GO:0015036">
    <property type="term" value="F:disulfide oxidoreductase activity"/>
    <property type="evidence" value="ECO:0007669"/>
    <property type="project" value="UniProtKB-ARBA"/>
</dbReference>